<evidence type="ECO:0000313" key="4">
    <source>
        <dbReference type="EMBL" id="KAG6956153.1"/>
    </source>
</evidence>
<dbReference type="PROSITE" id="PS50076">
    <property type="entry name" value="DNAJ_2"/>
    <property type="match status" value="1"/>
</dbReference>
<feature type="domain" description="J" evidence="3">
    <location>
        <begin position="1056"/>
        <end position="1112"/>
    </location>
</feature>
<feature type="region of interest" description="Disordered" evidence="2">
    <location>
        <begin position="533"/>
        <end position="563"/>
    </location>
</feature>
<feature type="region of interest" description="Disordered" evidence="2">
    <location>
        <begin position="448"/>
        <end position="490"/>
    </location>
</feature>
<feature type="region of interest" description="Disordered" evidence="2">
    <location>
        <begin position="1"/>
        <end position="66"/>
    </location>
</feature>
<evidence type="ECO:0000256" key="2">
    <source>
        <dbReference type="SAM" id="MobiDB-lite"/>
    </source>
</evidence>
<dbReference type="SMART" id="SM00271">
    <property type="entry name" value="DnaJ"/>
    <property type="match status" value="1"/>
</dbReference>
<gene>
    <name evidence="4" type="ORF">JG688_00011542</name>
</gene>
<name>A0A8J5M0U7_9STRA</name>
<dbReference type="PANTHER" id="PTHR44200:SF1">
    <property type="entry name" value="DNAJ HOMOLOG SUBFAMILY C MEMBER 7"/>
    <property type="match status" value="1"/>
</dbReference>
<feature type="region of interest" description="Disordered" evidence="2">
    <location>
        <begin position="206"/>
        <end position="373"/>
    </location>
</feature>
<dbReference type="EMBL" id="JAENGY010000818">
    <property type="protein sequence ID" value="KAG6956153.1"/>
    <property type="molecule type" value="Genomic_DNA"/>
</dbReference>
<feature type="compositionally biased region" description="Acidic residues" evidence="2">
    <location>
        <begin position="415"/>
        <end position="427"/>
    </location>
</feature>
<feature type="compositionally biased region" description="Polar residues" evidence="2">
    <location>
        <begin position="296"/>
        <end position="315"/>
    </location>
</feature>
<feature type="region of interest" description="Disordered" evidence="2">
    <location>
        <begin position="408"/>
        <end position="433"/>
    </location>
</feature>
<feature type="compositionally biased region" description="Basic and acidic residues" evidence="2">
    <location>
        <begin position="206"/>
        <end position="223"/>
    </location>
</feature>
<keyword evidence="5" id="KW-1185">Reference proteome</keyword>
<feature type="compositionally biased region" description="Basic and acidic residues" evidence="2">
    <location>
        <begin position="87"/>
        <end position="118"/>
    </location>
</feature>
<feature type="compositionally biased region" description="Acidic residues" evidence="2">
    <location>
        <begin position="323"/>
        <end position="333"/>
    </location>
</feature>
<dbReference type="InterPro" id="IPR001623">
    <property type="entry name" value="DnaJ_domain"/>
</dbReference>
<dbReference type="InterPro" id="IPR012459">
    <property type="entry name" value="Rrp15"/>
</dbReference>
<dbReference type="Pfam" id="PF07890">
    <property type="entry name" value="Rrp15p"/>
    <property type="match status" value="1"/>
</dbReference>
<evidence type="ECO:0000313" key="5">
    <source>
        <dbReference type="Proteomes" id="UP000709295"/>
    </source>
</evidence>
<feature type="compositionally biased region" description="Basic residues" evidence="2">
    <location>
        <begin position="254"/>
        <end position="271"/>
    </location>
</feature>
<feature type="compositionally biased region" description="Acidic residues" evidence="2">
    <location>
        <begin position="31"/>
        <end position="54"/>
    </location>
</feature>
<sequence length="1176" mass="132038">MAEVMTPSKATQEPLQAEKPQDASSENAPTSDEEQSDDEEVVEPQSSDDEEEETHDAVGFGDAMSKILGQNVAEDAQPILAKRTTARMREIQSDKKETKTARLSAAEKREREQKDMTLPDHTTAVQDRKLRMIATKGVVALFNAIEKHQHQAGKKEDKNDKKVKEMSKDNFLGLLKASQQKTTEKPTGKSSWSVVQDDFMMGAKLKDWDNQHGTEVGRVRETGDADVEAAEDVAWKQAGDVLDSDGQTAESNKPSKRRTSSSSKGSKKSKRSAVCFMVRLVEYPESSDDERDVQSDDGSQWSSYDEIPSSPTDSFSCPMPSPESDEDEDEDYAPSETSLGDAGSVTSSVDTDDLDPDNEMDVQPPDSKMDTLDRTEQDEVIDLTQQDKNHSVFYAWKDLKAAFEDNPFKRRNVETDEEGEEEQTEAEGAEKLNMFDVEAGQWSFQAGFAPGVADKKPPRRRTSTAQHRPTGVSPRFSALFTGDKNTASQSNTTVDLSMESMSEKQDEASGEGNETAFRFPSVEIPAFTAKQTNASKTPNFSSAPPSNNHTEGDAEMDSEDERDWEELKRLGGVAHCSRKYQEAAEYYRQSIEVLDSLLYHDAIEDSTEIRTDKAKLHANRAASLMMLMQITEAQHECRRSIEVDATYARAYLRIGRILVLLGDTAQAQANLDTARQLMEGLGGEVRAGDQADHASLTKMEETIKKLTVLQGEIKWYVDSGDFQQALVHTDSALVLAPSSRKLQVQKAQILLHQREFDQLVEFCNSTIEKQQAAQRKRSSPVGRDGVSIKTLKEQTVEKITILGIDLGLLWATALHYQNRVEDAVRILNALEAVAPCSSHVIQLKRQWQDLKQLKHNGNERFKRGEYQEAVRFYSEAVQIDPQHQEFCAIIYCNRAAAQMGLERYHTAILDCNEALQRKPNYPRALLRRARCHVALEMYHEAVKDFDRYLREQPRDRPVDATADVRRERNEAKAAIAKAREEARQRDAAKKRAEREQRQRRQRQWEEPSWNDSRFYENFRRNTGSSSNGNGYGSNRHQSSGAGSRASFMAPKTQRRTHYDVLGIEKTATNDQIKKAYRKLALVYHPDKAKTSTHADLFKEMTAASTKLYQDIAGGAIIVNSCGVDAASGSTTNSIPLTRSFRWWMQDKQALTGDDDGRDYSPTEIQTSISLERSIAS</sequence>
<dbReference type="InterPro" id="IPR019734">
    <property type="entry name" value="TPR_rpt"/>
</dbReference>
<dbReference type="PANTHER" id="PTHR44200">
    <property type="entry name" value="DNAJ HOMOLOG SUBFAMILY C MEMBER 7"/>
    <property type="match status" value="1"/>
</dbReference>
<feature type="repeat" description="TPR" evidence="1">
    <location>
        <begin position="850"/>
        <end position="883"/>
    </location>
</feature>
<feature type="compositionally biased region" description="Polar residues" evidence="2">
    <location>
        <begin position="533"/>
        <end position="549"/>
    </location>
</feature>
<keyword evidence="1" id="KW-0802">TPR repeat</keyword>
<proteinExistence type="predicted"/>
<feature type="compositionally biased region" description="Basic and acidic residues" evidence="2">
    <location>
        <begin position="956"/>
        <end position="1005"/>
    </location>
</feature>
<comment type="caution">
    <text evidence="4">The sequence shown here is derived from an EMBL/GenBank/DDBJ whole genome shotgun (WGS) entry which is preliminary data.</text>
</comment>
<feature type="compositionally biased region" description="Acidic residues" evidence="2">
    <location>
        <begin position="553"/>
        <end position="563"/>
    </location>
</feature>
<dbReference type="CDD" id="cd06257">
    <property type="entry name" value="DnaJ"/>
    <property type="match status" value="1"/>
</dbReference>
<dbReference type="PROSITE" id="PS50005">
    <property type="entry name" value="TPR"/>
    <property type="match status" value="2"/>
</dbReference>
<feature type="compositionally biased region" description="Acidic residues" evidence="2">
    <location>
        <begin position="350"/>
        <end position="360"/>
    </location>
</feature>
<feature type="compositionally biased region" description="Low complexity" evidence="2">
    <location>
        <begin position="1021"/>
        <end position="1034"/>
    </location>
</feature>
<feature type="region of interest" description="Disordered" evidence="2">
    <location>
        <begin position="956"/>
        <end position="1053"/>
    </location>
</feature>
<organism evidence="4 5">
    <name type="scientific">Phytophthora aleatoria</name>
    <dbReference type="NCBI Taxonomy" id="2496075"/>
    <lineage>
        <taxon>Eukaryota</taxon>
        <taxon>Sar</taxon>
        <taxon>Stramenopiles</taxon>
        <taxon>Oomycota</taxon>
        <taxon>Peronosporomycetes</taxon>
        <taxon>Peronosporales</taxon>
        <taxon>Peronosporaceae</taxon>
        <taxon>Phytophthora</taxon>
    </lineage>
</organism>
<reference evidence="4" key="1">
    <citation type="submission" date="2021-01" db="EMBL/GenBank/DDBJ databases">
        <title>Phytophthora aleatoria, a newly-described species from Pinus radiata is distinct from Phytophthora cactorum isolates based on comparative genomics.</title>
        <authorList>
            <person name="Mcdougal R."/>
            <person name="Panda P."/>
            <person name="Williams N."/>
            <person name="Studholme D.J."/>
        </authorList>
    </citation>
    <scope>NUCLEOTIDE SEQUENCE</scope>
    <source>
        <strain evidence="4">NZFS 4037</strain>
    </source>
</reference>
<dbReference type="SMART" id="SM00028">
    <property type="entry name" value="TPR"/>
    <property type="match status" value="7"/>
</dbReference>
<evidence type="ECO:0000259" key="3">
    <source>
        <dbReference type="PROSITE" id="PS50076"/>
    </source>
</evidence>
<dbReference type="GO" id="GO:0006364">
    <property type="term" value="P:rRNA processing"/>
    <property type="evidence" value="ECO:0007669"/>
    <property type="project" value="InterPro"/>
</dbReference>
<evidence type="ECO:0000256" key="1">
    <source>
        <dbReference type="PROSITE-ProRule" id="PRU00339"/>
    </source>
</evidence>
<feature type="region of interest" description="Disordered" evidence="2">
    <location>
        <begin position="87"/>
        <end position="123"/>
    </location>
</feature>
<dbReference type="InterPro" id="IPR052758">
    <property type="entry name" value="SRC_co-chaperone"/>
</dbReference>
<dbReference type="Pfam" id="PF00226">
    <property type="entry name" value="DnaJ"/>
    <property type="match status" value="1"/>
</dbReference>
<accession>A0A8J5M0U7</accession>
<dbReference type="AlphaFoldDB" id="A0A8J5M0U7"/>
<feature type="repeat" description="TPR" evidence="1">
    <location>
        <begin position="922"/>
        <end position="955"/>
    </location>
</feature>
<protein>
    <recommendedName>
        <fullName evidence="3">J domain-containing protein</fullName>
    </recommendedName>
</protein>
<dbReference type="Proteomes" id="UP000709295">
    <property type="component" value="Unassembled WGS sequence"/>
</dbReference>